<evidence type="ECO:0000313" key="7">
    <source>
        <dbReference type="EMBL" id="QGZ38099.1"/>
    </source>
</evidence>
<evidence type="ECO:0000256" key="1">
    <source>
        <dbReference type="ARBA" id="ARBA00022801"/>
    </source>
</evidence>
<dbReference type="InterPro" id="IPR046880">
    <property type="entry name" value="TPR-S"/>
</dbReference>
<dbReference type="PANTHER" id="PTHR14226:SF78">
    <property type="entry name" value="SLR0060 PROTEIN"/>
    <property type="match status" value="1"/>
</dbReference>
<keyword evidence="5" id="KW-1133">Transmembrane helix</keyword>
<name>A0A562Q148_9BURK</name>
<dbReference type="PANTHER" id="PTHR14226">
    <property type="entry name" value="NEUROPATHY TARGET ESTERASE/SWISS CHEESE D.MELANOGASTER"/>
    <property type="match status" value="1"/>
</dbReference>
<evidence type="ECO:0000259" key="6">
    <source>
        <dbReference type="PROSITE" id="PS51635"/>
    </source>
</evidence>
<dbReference type="InterPro" id="IPR050301">
    <property type="entry name" value="NTE"/>
</dbReference>
<dbReference type="Pfam" id="PF01734">
    <property type="entry name" value="Patatin"/>
    <property type="match status" value="1"/>
</dbReference>
<dbReference type="GO" id="GO:0016787">
    <property type="term" value="F:hydrolase activity"/>
    <property type="evidence" value="ECO:0007669"/>
    <property type="project" value="UniProtKB-UniRule"/>
</dbReference>
<evidence type="ECO:0000256" key="2">
    <source>
        <dbReference type="ARBA" id="ARBA00022963"/>
    </source>
</evidence>
<reference evidence="8" key="2">
    <citation type="submission" date="2019-07" db="EMBL/GenBank/DDBJ databases">
        <authorList>
            <person name="Whitman W."/>
            <person name="Huntemann M."/>
            <person name="Clum A."/>
            <person name="Pillay M."/>
            <person name="Palaniappan K."/>
            <person name="Varghese N."/>
            <person name="Mikhailova N."/>
            <person name="Stamatis D."/>
            <person name="Reddy T."/>
            <person name="Daum C."/>
            <person name="Shapiro N."/>
            <person name="Ivanova N."/>
            <person name="Kyrpides N."/>
            <person name="Woyke T."/>
        </authorList>
    </citation>
    <scope>NUCLEOTIDE SEQUENCE</scope>
    <source>
        <strain evidence="8">CGMCC 1.10685</strain>
    </source>
</reference>
<sequence>MATDTPAMRALLATLKPMLEAKAPWPASVGGVTALLAQLKAEHEFGLGAALLKGALACGQYPEHTPALLREQAMCTYKNEHLPPAERFDTALGLLRELGLDKEDQRNTETLCLAAAIHKRRFEFAGQPPDLLMACHYYAAAWQRDPEQDRGYGGVNAAFVLDQLAARLDDPARREHAAALRHAVIARLEPLAEHSAPDYWLYCTLAEAHWGLGNDTAAAGWLARAAATGPAEWQLRSTTEQLVKLARLHGTPLPPRDVPPGQWPPVWKPLHRLLGQRAAGALGAYRGKVGLALSGGGMRAAFYHVGVLARLAELDLLRHVEVISCVSGGSIVGALYYLELKKLLEARRDDMVGRQDYIDLVDTVRKQFLARTAANLRMRVFCSLAGNVRMLFQWPMGKHRTARLGALYERYLYRPEGGKAAALPMRELLIKPSGETADFSPAFDNWRRAAKVPALLLNATSLNTGHAWHFTAKGMGEPPALVSEHADRRRRYRRLYYTDAPTPQLRDVGLGAAVAASSGVPVLFAPLELAGLYQKRVLRLVDGGVFDNQGVRSLQVEGCTFMLCSDACGQMEEQTRPCSLWFMVYSRSTKIMMERGRETTYQHFAALQDHHAVDGFLAVHLKKDLTRDELAWIGCPDMPPALAQSGNLPYGIAPDMQRHLAAVRTDLDAFSEVEANALMLSGYLMTEHAFKTELRNSAGTLGLDVDTARCPWDFLRLEQLMASAADPANPARERLATILARGKSMFSKAVFLAPFRSLLIAAGGVALGFLAWRGALALAGWLERGGAPAWVTTLLWAAIAAGAAVLGFTLFINAHLYLLDPVYLKHGRMDEMLDRQPPDAAVTDGGGRQPA</sequence>
<organism evidence="8 9">
    <name type="scientific">Pseudoduganella flava</name>
    <dbReference type="NCBI Taxonomy" id="871742"/>
    <lineage>
        <taxon>Bacteria</taxon>
        <taxon>Pseudomonadati</taxon>
        <taxon>Pseudomonadota</taxon>
        <taxon>Betaproteobacteria</taxon>
        <taxon>Burkholderiales</taxon>
        <taxon>Oxalobacteraceae</taxon>
        <taxon>Telluria group</taxon>
        <taxon>Pseudoduganella</taxon>
    </lineage>
</organism>
<evidence type="ECO:0000256" key="3">
    <source>
        <dbReference type="ARBA" id="ARBA00023098"/>
    </source>
</evidence>
<dbReference type="SUPFAM" id="SSF52151">
    <property type="entry name" value="FabD/lysophospholipase-like"/>
    <property type="match status" value="1"/>
</dbReference>
<dbReference type="InterPro" id="IPR016035">
    <property type="entry name" value="Acyl_Trfase/lysoPLipase"/>
</dbReference>
<feature type="active site" description="Proton acceptor" evidence="4">
    <location>
        <position position="542"/>
    </location>
</feature>
<feature type="short sequence motif" description="DGA/G" evidence="4">
    <location>
        <begin position="542"/>
        <end position="544"/>
    </location>
</feature>
<keyword evidence="10" id="KW-1185">Reference proteome</keyword>
<feature type="transmembrane region" description="Helical" evidence="5">
    <location>
        <begin position="758"/>
        <end position="782"/>
    </location>
</feature>
<keyword evidence="1 4" id="KW-0378">Hydrolase</keyword>
<evidence type="ECO:0000313" key="9">
    <source>
        <dbReference type="Proteomes" id="UP000315112"/>
    </source>
</evidence>
<keyword evidence="5" id="KW-0812">Transmembrane</keyword>
<evidence type="ECO:0000256" key="4">
    <source>
        <dbReference type="PROSITE-ProRule" id="PRU01161"/>
    </source>
</evidence>
<keyword evidence="5" id="KW-0472">Membrane</keyword>
<reference evidence="8 9" key="1">
    <citation type="journal article" date="2015" name="Stand. Genomic Sci.">
        <title>Genomic Encyclopedia of Bacterial and Archaeal Type Strains, Phase III: the genomes of soil and plant-associated and newly described type strains.</title>
        <authorList>
            <person name="Whitman W.B."/>
            <person name="Woyke T."/>
            <person name="Klenk H.P."/>
            <person name="Zhou Y."/>
            <person name="Lilburn T.G."/>
            <person name="Beck B.J."/>
            <person name="De Vos P."/>
            <person name="Vandamme P."/>
            <person name="Eisen J.A."/>
            <person name="Garrity G."/>
            <person name="Hugenholtz P."/>
            <person name="Kyrpides N.C."/>
        </authorList>
    </citation>
    <scope>NUCLEOTIDE SEQUENCE [LARGE SCALE GENOMIC DNA]</scope>
    <source>
        <strain evidence="8 9">CGMCC 1.10685</strain>
    </source>
</reference>
<dbReference type="Pfam" id="PF20308">
    <property type="entry name" value="TPR-S"/>
    <property type="match status" value="1"/>
</dbReference>
<comment type="caution">
    <text evidence="4">Lacks conserved residue(s) required for the propagation of feature annotation.</text>
</comment>
<accession>A0A562Q148</accession>
<dbReference type="AlphaFoldDB" id="A0A562Q148"/>
<proteinExistence type="predicted"/>
<keyword evidence="2 4" id="KW-0442">Lipid degradation</keyword>
<dbReference type="EMBL" id="CP046904">
    <property type="protein sequence ID" value="QGZ38099.1"/>
    <property type="molecule type" value="Genomic_DNA"/>
</dbReference>
<reference evidence="7 10" key="3">
    <citation type="submission" date="2019-12" db="EMBL/GenBank/DDBJ databases">
        <title>Draft Genome Sequences of Six Type Strains of the Genus Massilia.</title>
        <authorList>
            <person name="Miess H."/>
            <person name="Frediansyah A."/>
            <person name="Goeker M."/>
            <person name="Gross H."/>
        </authorList>
    </citation>
    <scope>NUCLEOTIDE SEQUENCE [LARGE SCALE GENOMIC DNA]</scope>
    <source>
        <strain evidence="7 10">DSM 26639</strain>
    </source>
</reference>
<dbReference type="RefSeq" id="WP_145873991.1">
    <property type="nucleotide sequence ID" value="NZ_CP046904.1"/>
</dbReference>
<dbReference type="OrthoDB" id="100544at2"/>
<feature type="active site" description="Nucleophile" evidence="4">
    <location>
        <position position="327"/>
    </location>
</feature>
<protein>
    <submittedName>
        <fullName evidence="7">Patatin family protein</fullName>
    </submittedName>
    <submittedName>
        <fullName evidence="8">Patatin-like phospholipase</fullName>
    </submittedName>
</protein>
<dbReference type="PROSITE" id="PS51635">
    <property type="entry name" value="PNPLA"/>
    <property type="match status" value="1"/>
</dbReference>
<feature type="transmembrane region" description="Helical" evidence="5">
    <location>
        <begin position="794"/>
        <end position="819"/>
    </location>
</feature>
<evidence type="ECO:0000313" key="8">
    <source>
        <dbReference type="EMBL" id="TWI50387.1"/>
    </source>
</evidence>
<keyword evidence="3 4" id="KW-0443">Lipid metabolism</keyword>
<dbReference type="Proteomes" id="UP000437862">
    <property type="component" value="Chromosome"/>
</dbReference>
<evidence type="ECO:0000256" key="5">
    <source>
        <dbReference type="SAM" id="Phobius"/>
    </source>
</evidence>
<evidence type="ECO:0000313" key="10">
    <source>
        <dbReference type="Proteomes" id="UP000437862"/>
    </source>
</evidence>
<gene>
    <name evidence="7" type="ORF">GO485_02905</name>
    <name evidence="8" type="ORF">IP92_01616</name>
</gene>
<dbReference type="Proteomes" id="UP000315112">
    <property type="component" value="Unassembled WGS sequence"/>
</dbReference>
<dbReference type="InterPro" id="IPR002641">
    <property type="entry name" value="PNPLA_dom"/>
</dbReference>
<dbReference type="Gene3D" id="3.40.1090.10">
    <property type="entry name" value="Cytosolic phospholipase A2 catalytic domain"/>
    <property type="match status" value="2"/>
</dbReference>
<dbReference type="GO" id="GO:0016042">
    <property type="term" value="P:lipid catabolic process"/>
    <property type="evidence" value="ECO:0007669"/>
    <property type="project" value="UniProtKB-UniRule"/>
</dbReference>
<feature type="domain" description="PNPLA" evidence="6">
    <location>
        <begin position="292"/>
        <end position="555"/>
    </location>
</feature>
<dbReference type="EMBL" id="VLKW01000002">
    <property type="protein sequence ID" value="TWI50387.1"/>
    <property type="molecule type" value="Genomic_DNA"/>
</dbReference>